<dbReference type="AlphaFoldDB" id="A0A9W8E5F3"/>
<organism evidence="2 3">
    <name type="scientific">Dispira parvispora</name>
    <dbReference type="NCBI Taxonomy" id="1520584"/>
    <lineage>
        <taxon>Eukaryota</taxon>
        <taxon>Fungi</taxon>
        <taxon>Fungi incertae sedis</taxon>
        <taxon>Zoopagomycota</taxon>
        <taxon>Kickxellomycotina</taxon>
        <taxon>Dimargaritomycetes</taxon>
        <taxon>Dimargaritales</taxon>
        <taxon>Dimargaritaceae</taxon>
        <taxon>Dispira</taxon>
    </lineage>
</organism>
<feature type="domain" description="Nucleolus and neural progenitor protein-like N-terminal" evidence="1">
    <location>
        <begin position="49"/>
        <end position="208"/>
    </location>
</feature>
<dbReference type="Pfam" id="PF14780">
    <property type="entry name" value="NEPRO_N"/>
    <property type="match status" value="1"/>
</dbReference>
<dbReference type="OrthoDB" id="10460439at2759"/>
<accession>A0A9W8E5F3</accession>
<dbReference type="InterPro" id="IPR027951">
    <property type="entry name" value="Nepro_N"/>
</dbReference>
<dbReference type="Proteomes" id="UP001150925">
    <property type="component" value="Unassembled WGS sequence"/>
</dbReference>
<reference evidence="2" key="1">
    <citation type="submission" date="2022-07" db="EMBL/GenBank/DDBJ databases">
        <title>Phylogenomic reconstructions and comparative analyses of Kickxellomycotina fungi.</title>
        <authorList>
            <person name="Reynolds N.K."/>
            <person name="Stajich J.E."/>
            <person name="Barry K."/>
            <person name="Grigoriev I.V."/>
            <person name="Crous P."/>
            <person name="Smith M.E."/>
        </authorList>
    </citation>
    <scope>NUCLEOTIDE SEQUENCE</scope>
    <source>
        <strain evidence="2">RSA 1196</strain>
    </source>
</reference>
<name>A0A9W8E5F3_9FUNG</name>
<dbReference type="InterPro" id="IPR052835">
    <property type="entry name" value="Nepro"/>
</dbReference>
<dbReference type="GO" id="GO:0005634">
    <property type="term" value="C:nucleus"/>
    <property type="evidence" value="ECO:0007669"/>
    <property type="project" value="TreeGrafter"/>
</dbReference>
<evidence type="ECO:0000313" key="2">
    <source>
        <dbReference type="EMBL" id="KAJ1959360.1"/>
    </source>
</evidence>
<evidence type="ECO:0000313" key="3">
    <source>
        <dbReference type="Proteomes" id="UP001150925"/>
    </source>
</evidence>
<keyword evidence="3" id="KW-1185">Reference proteome</keyword>
<evidence type="ECO:0000259" key="1">
    <source>
        <dbReference type="Pfam" id="PF14780"/>
    </source>
</evidence>
<comment type="caution">
    <text evidence="2">The sequence shown here is derived from an EMBL/GenBank/DDBJ whole genome shotgun (WGS) entry which is preliminary data.</text>
</comment>
<dbReference type="PANTHER" id="PTHR34761">
    <property type="entry name" value="NUCLEOLUS AND NEURAL PROGENITOR PROTEIN"/>
    <property type="match status" value="1"/>
</dbReference>
<proteinExistence type="predicted"/>
<gene>
    <name evidence="2" type="ORF">IWQ62_004644</name>
</gene>
<protein>
    <recommendedName>
        <fullName evidence="1">Nucleolus and neural progenitor protein-like N-terminal domain-containing protein</fullName>
    </recommendedName>
</protein>
<dbReference type="PANTHER" id="PTHR34761:SF1">
    <property type="entry name" value="NUCLEOLUS AND NEURAL PROGENITOR PROTEIN"/>
    <property type="match status" value="1"/>
</dbReference>
<sequence>MSYSLDTRASPPFPDFQNVQPAAFPTRSKELGLVLSIPANVKNLESSSSEKMRRLLGITRSIDSSYFWYEATLLSKMLLLRKKSMRTSVYYQRLLGVEKCIKRIREKDIECLLQWFDRTFPSSAFKGTRITYIPSRYALCCLAFQTGQLIKLLTKLQTDTQVAFKKQHITVAVGHLVEQSLTFMSICSRLHGLACCWKKQLCQLYDLLLTWLRNYIDKENAECLAIEAALQTRSKGLLPKEAEAYA</sequence>
<dbReference type="EMBL" id="JANBPY010001608">
    <property type="protein sequence ID" value="KAJ1959360.1"/>
    <property type="molecule type" value="Genomic_DNA"/>
</dbReference>